<comment type="caution">
    <text evidence="2">The sequence shown here is derived from an EMBL/GenBank/DDBJ whole genome shotgun (WGS) entry which is preliminary data.</text>
</comment>
<evidence type="ECO:0000256" key="1">
    <source>
        <dbReference type="SAM" id="MobiDB-lite"/>
    </source>
</evidence>
<feature type="region of interest" description="Disordered" evidence="1">
    <location>
        <begin position="1"/>
        <end position="26"/>
    </location>
</feature>
<protein>
    <submittedName>
        <fullName evidence="2">Uncharacterized protein</fullName>
    </submittedName>
</protein>
<gene>
    <name evidence="2" type="ORF">COT89_00505</name>
</gene>
<proteinExistence type="predicted"/>
<dbReference type="AlphaFoldDB" id="A0A2H0VGF4"/>
<evidence type="ECO:0000313" key="3">
    <source>
        <dbReference type="Proteomes" id="UP000231466"/>
    </source>
</evidence>
<dbReference type="Proteomes" id="UP000231466">
    <property type="component" value="Unassembled WGS sequence"/>
</dbReference>
<evidence type="ECO:0000313" key="2">
    <source>
        <dbReference type="EMBL" id="PIR98182.1"/>
    </source>
</evidence>
<name>A0A2H0VGF4_9BACT</name>
<accession>A0A2H0VGF4</accession>
<sequence length="93" mass="10313">MEKMQMISLKRNTPSEKGGLAKTQVPVSQVVEEARGVLRRTQGMPPDKRQQQLRETLSPYDVIARLSSDGTSIEIDRPSMDGAIIPNSIVVHL</sequence>
<dbReference type="EMBL" id="PFAH01000002">
    <property type="protein sequence ID" value="PIR98182.1"/>
    <property type="molecule type" value="Genomic_DNA"/>
</dbReference>
<organism evidence="2 3">
    <name type="scientific">Candidatus Colwellbacteria bacterium CG10_big_fil_rev_8_21_14_0_10_42_22</name>
    <dbReference type="NCBI Taxonomy" id="1974540"/>
    <lineage>
        <taxon>Bacteria</taxon>
        <taxon>Candidatus Colwelliibacteriota</taxon>
    </lineage>
</organism>
<reference evidence="3" key="1">
    <citation type="submission" date="2017-09" db="EMBL/GenBank/DDBJ databases">
        <title>Depth-based differentiation of microbial function through sediment-hosted aquifers and enrichment of novel symbionts in the deep terrestrial subsurface.</title>
        <authorList>
            <person name="Probst A.J."/>
            <person name="Ladd B."/>
            <person name="Jarett J.K."/>
            <person name="Geller-Mcgrath D.E."/>
            <person name="Sieber C.M.K."/>
            <person name="Emerson J.B."/>
            <person name="Anantharaman K."/>
            <person name="Thomas B.C."/>
            <person name="Malmstrom R."/>
            <person name="Stieglmeier M."/>
            <person name="Klingl A."/>
            <person name="Woyke T."/>
            <person name="Ryan C.M."/>
            <person name="Banfield J.F."/>
        </authorList>
    </citation>
    <scope>NUCLEOTIDE SEQUENCE [LARGE SCALE GENOMIC DNA]</scope>
</reference>